<dbReference type="Pfam" id="PF22574">
    <property type="entry name" value="SPMIP8"/>
    <property type="match status" value="1"/>
</dbReference>
<dbReference type="PANTHER" id="PTHR35348">
    <property type="entry name" value="TESTIS, PROSTATE AND PLACENTA-EXPRESSED PROTEIN"/>
    <property type="match status" value="1"/>
</dbReference>
<dbReference type="Proteomes" id="UP001374579">
    <property type="component" value="Unassembled WGS sequence"/>
</dbReference>
<keyword evidence="2" id="KW-1185">Reference proteome</keyword>
<dbReference type="AlphaFoldDB" id="A0AAN9BXZ8"/>
<name>A0AAN9BXZ8_9CAEN</name>
<dbReference type="EMBL" id="JBAMIC010000001">
    <property type="protein sequence ID" value="KAK7114761.1"/>
    <property type="molecule type" value="Genomic_DNA"/>
</dbReference>
<organism evidence="1 2">
    <name type="scientific">Littorina saxatilis</name>
    <dbReference type="NCBI Taxonomy" id="31220"/>
    <lineage>
        <taxon>Eukaryota</taxon>
        <taxon>Metazoa</taxon>
        <taxon>Spiralia</taxon>
        <taxon>Lophotrochozoa</taxon>
        <taxon>Mollusca</taxon>
        <taxon>Gastropoda</taxon>
        <taxon>Caenogastropoda</taxon>
        <taxon>Littorinimorpha</taxon>
        <taxon>Littorinoidea</taxon>
        <taxon>Littorinidae</taxon>
        <taxon>Littorina</taxon>
    </lineage>
</organism>
<dbReference type="PANTHER" id="PTHR35348:SF1">
    <property type="entry name" value="TESTIS, PROSTATE AND PLACENTA-EXPRESSED PROTEIN"/>
    <property type="match status" value="1"/>
</dbReference>
<dbReference type="InterPro" id="IPR034584">
    <property type="entry name" value="SPMIP8"/>
</dbReference>
<evidence type="ECO:0000313" key="2">
    <source>
        <dbReference type="Proteomes" id="UP001374579"/>
    </source>
</evidence>
<reference evidence="1 2" key="1">
    <citation type="submission" date="2024-02" db="EMBL/GenBank/DDBJ databases">
        <title>Chromosome-scale genome assembly of the rough periwinkle Littorina saxatilis.</title>
        <authorList>
            <person name="De Jode A."/>
            <person name="Faria R."/>
            <person name="Formenti G."/>
            <person name="Sims Y."/>
            <person name="Smith T.P."/>
            <person name="Tracey A."/>
            <person name="Wood J.M.D."/>
            <person name="Zagrodzka Z.B."/>
            <person name="Johannesson K."/>
            <person name="Butlin R.K."/>
            <person name="Leder E.H."/>
        </authorList>
    </citation>
    <scope>NUCLEOTIDE SEQUENCE [LARGE SCALE GENOMIC DNA]</scope>
    <source>
        <strain evidence="1">Snail1</strain>
        <tissue evidence="1">Muscle</tissue>
    </source>
</reference>
<evidence type="ECO:0008006" key="3">
    <source>
        <dbReference type="Google" id="ProtNLM"/>
    </source>
</evidence>
<sequence>MTTIGVHSKVVDRVAAMQMPSYSYHYPHLKRVQLAAVKKGIFHPNPPTFRRMDMDTARHLLPDEHSRTTTTCGPLNFSKASSTVFAPPPQKLSSMNVTEQGRAHHRLYTTPQELKKTRAEFSAFLDKCPERFNIELPEIPDKRDLHFTGYAVRYLRPDVTRSWRYTLQQEPNLDQYAQKPIPANVYARYRDSYPQYFRNVASEAWR</sequence>
<proteinExistence type="predicted"/>
<accession>A0AAN9BXZ8</accession>
<comment type="caution">
    <text evidence="1">The sequence shown here is derived from an EMBL/GenBank/DDBJ whole genome shotgun (WGS) entry which is preliminary data.</text>
</comment>
<evidence type="ECO:0000313" key="1">
    <source>
        <dbReference type="EMBL" id="KAK7114761.1"/>
    </source>
</evidence>
<gene>
    <name evidence="1" type="ORF">V1264_000765</name>
</gene>
<protein>
    <recommendedName>
        <fullName evidence="3">TEPP protein</fullName>
    </recommendedName>
</protein>